<proteinExistence type="predicted"/>
<protein>
    <submittedName>
        <fullName evidence="1">Uncharacterized protein</fullName>
    </submittedName>
</protein>
<comment type="caution">
    <text evidence="1">The sequence shown here is derived from an EMBL/GenBank/DDBJ whole genome shotgun (WGS) entry which is preliminary data.</text>
</comment>
<reference evidence="2" key="1">
    <citation type="journal article" date="2023" name="G3 (Bethesda)">
        <title>Genome assembly and association tests identify interacting loci associated with vigor, precocity, and sex in interspecific pistachio rootstocks.</title>
        <authorList>
            <person name="Palmer W."/>
            <person name="Jacygrad E."/>
            <person name="Sagayaradj S."/>
            <person name="Cavanaugh K."/>
            <person name="Han R."/>
            <person name="Bertier L."/>
            <person name="Beede B."/>
            <person name="Kafkas S."/>
            <person name="Golino D."/>
            <person name="Preece J."/>
            <person name="Michelmore R."/>
        </authorList>
    </citation>
    <scope>NUCLEOTIDE SEQUENCE [LARGE SCALE GENOMIC DNA]</scope>
</reference>
<gene>
    <name evidence="1" type="ORF">Pint_34469</name>
</gene>
<dbReference type="Proteomes" id="UP001163603">
    <property type="component" value="Chromosome 14"/>
</dbReference>
<accession>A0ACC0X3M0</accession>
<dbReference type="EMBL" id="CM047749">
    <property type="protein sequence ID" value="KAJ0009710.1"/>
    <property type="molecule type" value="Genomic_DNA"/>
</dbReference>
<keyword evidence="2" id="KW-1185">Reference proteome</keyword>
<organism evidence="1 2">
    <name type="scientific">Pistacia integerrima</name>
    <dbReference type="NCBI Taxonomy" id="434235"/>
    <lineage>
        <taxon>Eukaryota</taxon>
        <taxon>Viridiplantae</taxon>
        <taxon>Streptophyta</taxon>
        <taxon>Embryophyta</taxon>
        <taxon>Tracheophyta</taxon>
        <taxon>Spermatophyta</taxon>
        <taxon>Magnoliopsida</taxon>
        <taxon>eudicotyledons</taxon>
        <taxon>Gunneridae</taxon>
        <taxon>Pentapetalae</taxon>
        <taxon>rosids</taxon>
        <taxon>malvids</taxon>
        <taxon>Sapindales</taxon>
        <taxon>Anacardiaceae</taxon>
        <taxon>Pistacia</taxon>
    </lineage>
</organism>
<name>A0ACC0X3M0_9ROSI</name>
<evidence type="ECO:0000313" key="2">
    <source>
        <dbReference type="Proteomes" id="UP001163603"/>
    </source>
</evidence>
<sequence>MGPTNTGRAISQEAFDEVVKENMEDLGMEPAEALQDAIQTLTLQGVDLSGPLLTFRIVKCVPGESSVKDNPVIQSLERLKQLDINSKDRITDEDLNEMRELFDKLLELCGCNNEVSGNVPIATRNGAVELVCAICSKIPAGSKRVLLSCLKIMALFIHGKWFSRIVNSVSFVWLVYDS</sequence>
<evidence type="ECO:0000313" key="1">
    <source>
        <dbReference type="EMBL" id="KAJ0009710.1"/>
    </source>
</evidence>